<dbReference type="Gene3D" id="2.60.40.10">
    <property type="entry name" value="Immunoglobulins"/>
    <property type="match status" value="2"/>
</dbReference>
<organism evidence="4 5">
    <name type="scientific">Actinoplanes digitatis</name>
    <dbReference type="NCBI Taxonomy" id="1868"/>
    <lineage>
        <taxon>Bacteria</taxon>
        <taxon>Bacillati</taxon>
        <taxon>Actinomycetota</taxon>
        <taxon>Actinomycetes</taxon>
        <taxon>Micromonosporales</taxon>
        <taxon>Micromonosporaceae</taxon>
        <taxon>Actinoplanes</taxon>
    </lineage>
</organism>
<dbReference type="PROSITE" id="PS51318">
    <property type="entry name" value="TAT"/>
    <property type="match status" value="1"/>
</dbReference>
<feature type="region of interest" description="Disordered" evidence="1">
    <location>
        <begin position="174"/>
        <end position="194"/>
    </location>
</feature>
<dbReference type="AlphaFoldDB" id="A0A7W7HT57"/>
<dbReference type="InterPro" id="IPR012334">
    <property type="entry name" value="Pectin_lyas_fold"/>
</dbReference>
<dbReference type="InterPro" id="IPR011635">
    <property type="entry name" value="CARDB"/>
</dbReference>
<comment type="caution">
    <text evidence="4">The sequence shown here is derived from an EMBL/GenBank/DDBJ whole genome shotgun (WGS) entry which is preliminary data.</text>
</comment>
<dbReference type="InterPro" id="IPR006626">
    <property type="entry name" value="PbH1"/>
</dbReference>
<dbReference type="Gene3D" id="2.160.20.10">
    <property type="entry name" value="Single-stranded right-handed beta-helix, Pectin lyase-like"/>
    <property type="match status" value="2"/>
</dbReference>
<dbReference type="SMART" id="SM00710">
    <property type="entry name" value="PbH1"/>
    <property type="match status" value="8"/>
</dbReference>
<evidence type="ECO:0000256" key="2">
    <source>
        <dbReference type="SAM" id="SignalP"/>
    </source>
</evidence>
<dbReference type="GO" id="GO:0005975">
    <property type="term" value="P:carbohydrate metabolic process"/>
    <property type="evidence" value="ECO:0007669"/>
    <property type="project" value="UniProtKB-ARBA"/>
</dbReference>
<feature type="domain" description="F5/8 type C" evidence="3">
    <location>
        <begin position="20"/>
        <end position="173"/>
    </location>
</feature>
<dbReference type="InterPro" id="IPR000421">
    <property type="entry name" value="FA58C"/>
</dbReference>
<keyword evidence="5" id="KW-1185">Reference proteome</keyword>
<evidence type="ECO:0000313" key="4">
    <source>
        <dbReference type="EMBL" id="MBB4760136.1"/>
    </source>
</evidence>
<dbReference type="Gene3D" id="2.60.120.260">
    <property type="entry name" value="Galactose-binding domain-like"/>
    <property type="match status" value="2"/>
</dbReference>
<accession>A0A7W7HT57</accession>
<dbReference type="SMART" id="SM00231">
    <property type="entry name" value="FA58C"/>
    <property type="match status" value="1"/>
</dbReference>
<dbReference type="Pfam" id="PF22816">
    <property type="entry name" value="CatAgl_D2"/>
    <property type="match status" value="1"/>
</dbReference>
<evidence type="ECO:0000256" key="1">
    <source>
        <dbReference type="SAM" id="MobiDB-lite"/>
    </source>
</evidence>
<dbReference type="PROSITE" id="PS50022">
    <property type="entry name" value="FA58C_3"/>
    <property type="match status" value="1"/>
</dbReference>
<evidence type="ECO:0000259" key="3">
    <source>
        <dbReference type="PROSITE" id="PS50022"/>
    </source>
</evidence>
<protein>
    <recommendedName>
        <fullName evidence="3">F5/8 type C domain-containing protein</fullName>
    </recommendedName>
</protein>
<dbReference type="InterPro" id="IPR006311">
    <property type="entry name" value="TAT_signal"/>
</dbReference>
<dbReference type="Pfam" id="PF07705">
    <property type="entry name" value="CARDB"/>
    <property type="match status" value="2"/>
</dbReference>
<dbReference type="Proteomes" id="UP000578112">
    <property type="component" value="Unassembled WGS sequence"/>
</dbReference>
<reference evidence="4 5" key="1">
    <citation type="submission" date="2020-08" db="EMBL/GenBank/DDBJ databases">
        <title>Sequencing the genomes of 1000 actinobacteria strains.</title>
        <authorList>
            <person name="Klenk H.-P."/>
        </authorList>
    </citation>
    <scope>NUCLEOTIDE SEQUENCE [LARGE SCALE GENOMIC DNA]</scope>
    <source>
        <strain evidence="4 5">DSM 43149</strain>
    </source>
</reference>
<sequence>MKPKKLSRRLLSGLFAAGLAAATALAPTPAHAAGGPNLSAGRPVSASGANGPYVAGNVNDGNAQTYWESPSNAFPQWVQIDLGGGVAIDQVVLKLPPLTAWGARTQTLSVQGSTDGSGFSVLSASAGRVFDPASANTVTINFTAATVRYVRVHITGNTGWPAAQVSEFEIYGVAGGGDPGDPGDPPTGANLAGGKPIEASSSVFTFVPGNANDASPTSYWESNGFPATLTVKLGADADVTGVVVKLNPDPIWGTRTQNVQVLGRAQAAAGFTSLKARADYTFNPATNQNSVTIPVTGRVADLQLQFFSNTGAPGGQVADLQVLGGWAPNPDLVVTAATWTPAAPNEATAITLSATVKNQGTAAAPATGVDFRLGGTVAGSAPVGALAVGTSTTVSASVGARPMGSYSVAAVVDPANAVAEQNNENNTFTAPTQLVVGQAPGPDLQVLGITTNPANPAVGAAVSFTVAVNNRGTSGAGASTTRLTVGGTTLNGSTPAIAAGATANVAIGGTWTATSGGATLTATADATGAVAETNEGNNVLTRSVVVGRGAAVPYVEYEAEAARYQGTLLETDALRTFGHTNFATESSGRRSVRLNSTGQFVEFTSINQANSIVVRNSVPDAPGGGGQDASISLYINDQFAQKLTLSSRNSWLYGTTDDTESLSNSPSADARRLFDESHALLSQSYPPGTRFKLQRDAADNASFHIIDFIDLEQVAPAASQPAGCTSITTYGAVPNDGNDDTAAIQRAVTDNQNGVIGCVWIPAGQWRQEQKILSPDPARGQYNQKGLRNVTIRGAGMWHSQLYTNTQPQNVVGNINHPHEGNVGFDIDDNTQISDLAIFGNTQNRANRGHGLNGRFGKNTKISNVWIEHVNVGAWVGRDYSDTPAYWNPGDGLDFSGMRIRNTYADGINFSNGTRNSRVFNSSFRTTGDDSLAVWANPYVKDQAVDIASNNHFVNNTVQLPWRANGIAIYGGSNNSIENNLVYDTMNYPGIMLATDHSPLPFGGTTLIANNGLYRTGGAFWNEDQEFGAITLFPSTKDITGVTIRDTEISDSTYDGIQFKNGGGNMPNVAITNVRIDKSNNGAGILAMSGARGNATLSNVTITNSADGNIVIQPGSGFTITGG</sequence>
<gene>
    <name evidence="4" type="ORF">BJ971_000692</name>
</gene>
<dbReference type="CDD" id="cd14490">
    <property type="entry name" value="CBM6-CBM35-CBM36_like_1"/>
    <property type="match status" value="1"/>
</dbReference>
<dbReference type="InterPro" id="IPR055149">
    <property type="entry name" value="Agl_cat_D2"/>
</dbReference>
<dbReference type="InterPro" id="IPR013783">
    <property type="entry name" value="Ig-like_fold"/>
</dbReference>
<dbReference type="SUPFAM" id="SSF51126">
    <property type="entry name" value="Pectin lyase-like"/>
    <property type="match status" value="2"/>
</dbReference>
<keyword evidence="2" id="KW-0732">Signal</keyword>
<evidence type="ECO:0000313" key="5">
    <source>
        <dbReference type="Proteomes" id="UP000578112"/>
    </source>
</evidence>
<name>A0A7W7HT57_9ACTN</name>
<proteinExistence type="predicted"/>
<dbReference type="InterPro" id="IPR011050">
    <property type="entry name" value="Pectin_lyase_fold/virulence"/>
</dbReference>
<dbReference type="SUPFAM" id="SSF49785">
    <property type="entry name" value="Galactose-binding domain-like"/>
    <property type="match status" value="2"/>
</dbReference>
<dbReference type="InterPro" id="IPR033801">
    <property type="entry name" value="CBM6-CBM35-CBM36-like_1"/>
</dbReference>
<dbReference type="Pfam" id="PF22633">
    <property type="entry name" value="F5_F8_type_C_2"/>
    <property type="match status" value="2"/>
</dbReference>
<feature type="chain" id="PRO_5031106173" description="F5/8 type C domain-containing protein" evidence="2">
    <location>
        <begin position="33"/>
        <end position="1123"/>
    </location>
</feature>
<feature type="signal peptide" evidence="2">
    <location>
        <begin position="1"/>
        <end position="32"/>
    </location>
</feature>
<dbReference type="RefSeq" id="WP_184989728.1">
    <property type="nucleotide sequence ID" value="NZ_BOMK01000033.1"/>
</dbReference>
<dbReference type="EMBL" id="JACHNH010000001">
    <property type="protein sequence ID" value="MBB4760136.1"/>
    <property type="molecule type" value="Genomic_DNA"/>
</dbReference>
<dbReference type="Pfam" id="PF22815">
    <property type="entry name" value="CatAgl_D1"/>
    <property type="match status" value="1"/>
</dbReference>
<dbReference type="InterPro" id="IPR008979">
    <property type="entry name" value="Galactose-bd-like_sf"/>
</dbReference>